<feature type="transmembrane region" description="Helical" evidence="6">
    <location>
        <begin position="362"/>
        <end position="385"/>
    </location>
</feature>
<dbReference type="InterPro" id="IPR011701">
    <property type="entry name" value="MFS"/>
</dbReference>
<dbReference type="RefSeq" id="WP_310225288.1">
    <property type="nucleotide sequence ID" value="NZ_JAVDWV010000011.1"/>
</dbReference>
<gene>
    <name evidence="8" type="ORF">J2W40_002561</name>
</gene>
<evidence type="ECO:0000256" key="6">
    <source>
        <dbReference type="SAM" id="Phobius"/>
    </source>
</evidence>
<dbReference type="InterPro" id="IPR020846">
    <property type="entry name" value="MFS_dom"/>
</dbReference>
<evidence type="ECO:0000256" key="1">
    <source>
        <dbReference type="ARBA" id="ARBA00004141"/>
    </source>
</evidence>
<sequence>MGESARAHINMTGFPATRTSTSVLLFFATSTATLNILDRSVLNIVAEPMRISLGLTDTQLGLLSVCFALFYSIAGLPIAHYADRPSTDRRLVVAACVSVWSAMTVLSGLASTFVQLLFARAFVAVGESGSGPALLTLLNEAVPERVRGKAFGIYGLGAPLGILLGLAVGGYLVELVGWRMTFVIVGAPGILVAVAFKIFVRDPRRMGPMDRLAHRARFDEALRVMLISKPLLLLTFAAATSGLITIGLPSWTAIYLIRILHLEPGHAGLILGLILGLGGIAGTMVGGILADRMERRGVGRSLLVPAAGLALGIPAALVAFGSEDWRVFTFFYGIVAFGAFFFMGPLVSTLHSLSPASCRATVTVILFMVMNLLGGGLGPFLIGAFSANLSTKHGPEGLRWVIMAASTAALVPALLYIWTSWVIKRQVSPSPLL</sequence>
<feature type="domain" description="Major facilitator superfamily (MFS) profile" evidence="7">
    <location>
        <begin position="24"/>
        <end position="424"/>
    </location>
</feature>
<reference evidence="8 9" key="1">
    <citation type="submission" date="2023-07" db="EMBL/GenBank/DDBJ databases">
        <title>Sorghum-associated microbial communities from plants grown in Nebraska, USA.</title>
        <authorList>
            <person name="Schachtman D."/>
        </authorList>
    </citation>
    <scope>NUCLEOTIDE SEQUENCE [LARGE SCALE GENOMIC DNA]</scope>
    <source>
        <strain evidence="8 9">4256</strain>
    </source>
</reference>
<organism evidence="8 9">
    <name type="scientific">Sphingobium xenophagum</name>
    <dbReference type="NCBI Taxonomy" id="121428"/>
    <lineage>
        <taxon>Bacteria</taxon>
        <taxon>Pseudomonadati</taxon>
        <taxon>Pseudomonadota</taxon>
        <taxon>Alphaproteobacteria</taxon>
        <taxon>Sphingomonadales</taxon>
        <taxon>Sphingomonadaceae</taxon>
        <taxon>Sphingobium</taxon>
    </lineage>
</organism>
<feature type="transmembrane region" description="Helical" evidence="6">
    <location>
        <begin position="231"/>
        <end position="257"/>
    </location>
</feature>
<evidence type="ECO:0000259" key="7">
    <source>
        <dbReference type="PROSITE" id="PS50850"/>
    </source>
</evidence>
<evidence type="ECO:0000256" key="2">
    <source>
        <dbReference type="ARBA" id="ARBA00022448"/>
    </source>
</evidence>
<dbReference type="PROSITE" id="PS50850">
    <property type="entry name" value="MFS"/>
    <property type="match status" value="1"/>
</dbReference>
<feature type="transmembrane region" description="Helical" evidence="6">
    <location>
        <begin position="302"/>
        <end position="321"/>
    </location>
</feature>
<comment type="caution">
    <text evidence="8">The sequence shown here is derived from an EMBL/GenBank/DDBJ whole genome shotgun (WGS) entry which is preliminary data.</text>
</comment>
<keyword evidence="9" id="KW-1185">Reference proteome</keyword>
<dbReference type="SUPFAM" id="SSF103473">
    <property type="entry name" value="MFS general substrate transporter"/>
    <property type="match status" value="1"/>
</dbReference>
<dbReference type="Proteomes" id="UP001267638">
    <property type="component" value="Unassembled WGS sequence"/>
</dbReference>
<evidence type="ECO:0000256" key="4">
    <source>
        <dbReference type="ARBA" id="ARBA00022989"/>
    </source>
</evidence>
<dbReference type="Gene3D" id="1.20.1250.20">
    <property type="entry name" value="MFS general substrate transporter like domains"/>
    <property type="match status" value="2"/>
</dbReference>
<evidence type="ECO:0000313" key="9">
    <source>
        <dbReference type="Proteomes" id="UP001267638"/>
    </source>
</evidence>
<feature type="transmembrane region" description="Helical" evidence="6">
    <location>
        <begin position="150"/>
        <end position="172"/>
    </location>
</feature>
<keyword evidence="4 6" id="KW-1133">Transmembrane helix</keyword>
<dbReference type="PANTHER" id="PTHR23505">
    <property type="entry name" value="SPINSTER"/>
    <property type="match status" value="1"/>
</dbReference>
<accession>A0ABU1X2C4</accession>
<evidence type="ECO:0000256" key="5">
    <source>
        <dbReference type="ARBA" id="ARBA00023136"/>
    </source>
</evidence>
<evidence type="ECO:0000313" key="8">
    <source>
        <dbReference type="EMBL" id="MDR7155725.1"/>
    </source>
</evidence>
<feature type="transmembrane region" description="Helical" evidence="6">
    <location>
        <begin position="91"/>
        <end position="111"/>
    </location>
</feature>
<name>A0ABU1X2C4_SPHXE</name>
<keyword evidence="5 6" id="KW-0472">Membrane</keyword>
<feature type="transmembrane region" description="Helical" evidence="6">
    <location>
        <begin position="269"/>
        <end position="290"/>
    </location>
</feature>
<dbReference type="PANTHER" id="PTHR23505:SF79">
    <property type="entry name" value="PROTEIN SPINSTER"/>
    <property type="match status" value="1"/>
</dbReference>
<protein>
    <submittedName>
        <fullName evidence="8">MFS family permease</fullName>
    </submittedName>
</protein>
<feature type="transmembrane region" description="Helical" evidence="6">
    <location>
        <begin position="178"/>
        <end position="200"/>
    </location>
</feature>
<keyword evidence="2" id="KW-0813">Transport</keyword>
<feature type="transmembrane region" description="Helical" evidence="6">
    <location>
        <begin position="60"/>
        <end position="79"/>
    </location>
</feature>
<proteinExistence type="predicted"/>
<feature type="transmembrane region" description="Helical" evidence="6">
    <location>
        <begin position="397"/>
        <end position="418"/>
    </location>
</feature>
<dbReference type="InterPro" id="IPR036259">
    <property type="entry name" value="MFS_trans_sf"/>
</dbReference>
<comment type="subcellular location">
    <subcellularLocation>
        <location evidence="1">Membrane</location>
        <topology evidence="1">Multi-pass membrane protein</topology>
    </subcellularLocation>
</comment>
<evidence type="ECO:0000256" key="3">
    <source>
        <dbReference type="ARBA" id="ARBA00022692"/>
    </source>
</evidence>
<feature type="transmembrane region" description="Helical" evidence="6">
    <location>
        <begin position="117"/>
        <end position="138"/>
    </location>
</feature>
<dbReference type="EMBL" id="JAVDWV010000011">
    <property type="protein sequence ID" value="MDR7155725.1"/>
    <property type="molecule type" value="Genomic_DNA"/>
</dbReference>
<feature type="transmembrane region" description="Helical" evidence="6">
    <location>
        <begin position="327"/>
        <end position="350"/>
    </location>
</feature>
<dbReference type="InterPro" id="IPR044770">
    <property type="entry name" value="MFS_spinster-like"/>
</dbReference>
<keyword evidence="3 6" id="KW-0812">Transmembrane</keyword>
<dbReference type="Pfam" id="PF07690">
    <property type="entry name" value="MFS_1"/>
    <property type="match status" value="1"/>
</dbReference>